<evidence type="ECO:0000256" key="7">
    <source>
        <dbReference type="RuleBase" id="RU003690"/>
    </source>
</evidence>
<gene>
    <name evidence="8" type="ORF">PVAP13_8NG026301</name>
</gene>
<keyword evidence="6" id="KW-0378">Hydrolase</keyword>
<proteinExistence type="inferred from homology"/>
<keyword evidence="9" id="KW-1185">Reference proteome</keyword>
<evidence type="ECO:0000256" key="2">
    <source>
        <dbReference type="ARBA" id="ARBA00010838"/>
    </source>
</evidence>
<sequence length="106" mass="12205">MKEALDDGLRLDYLQRHISAVKESIDLGAKVRGHFTWSLLDNFEWAKGYTCRFGLIYVDRNGGFKRYMKKSAKWFSEFNSAPRKVINDDKHGDDIVVLNPALASHN</sequence>
<keyword evidence="6" id="KW-0326">Glycosidase</keyword>
<evidence type="ECO:0000313" key="9">
    <source>
        <dbReference type="Proteomes" id="UP000823388"/>
    </source>
</evidence>
<evidence type="ECO:0000256" key="5">
    <source>
        <dbReference type="ARBA" id="ARBA00022946"/>
    </source>
</evidence>
<evidence type="ECO:0000256" key="3">
    <source>
        <dbReference type="ARBA" id="ARBA00022528"/>
    </source>
</evidence>
<dbReference type="PRINTS" id="PR00131">
    <property type="entry name" value="GLHYDRLASE1"/>
</dbReference>
<comment type="similarity">
    <text evidence="2 7">Belongs to the glycosyl hydrolase 1 family.</text>
</comment>
<dbReference type="GO" id="GO:0009507">
    <property type="term" value="C:chloroplast"/>
    <property type="evidence" value="ECO:0007669"/>
    <property type="project" value="UniProtKB-SubCell"/>
</dbReference>
<dbReference type="EMBL" id="CM029052">
    <property type="protein sequence ID" value="KAG2555769.1"/>
    <property type="molecule type" value="Genomic_DNA"/>
</dbReference>
<keyword evidence="4" id="KW-0934">Plastid</keyword>
<accession>A0A8T0P505</accession>
<dbReference type="AlphaFoldDB" id="A0A8T0P505"/>
<dbReference type="InterPro" id="IPR001360">
    <property type="entry name" value="Glyco_hydro_1"/>
</dbReference>
<evidence type="ECO:0000313" key="8">
    <source>
        <dbReference type="EMBL" id="KAG2555769.1"/>
    </source>
</evidence>
<name>A0A8T0P505_PANVG</name>
<reference evidence="8" key="1">
    <citation type="submission" date="2020-05" db="EMBL/GenBank/DDBJ databases">
        <title>WGS assembly of Panicum virgatum.</title>
        <authorList>
            <person name="Lovell J.T."/>
            <person name="Jenkins J."/>
            <person name="Shu S."/>
            <person name="Juenger T.E."/>
            <person name="Schmutz J."/>
        </authorList>
    </citation>
    <scope>NUCLEOTIDE SEQUENCE</scope>
    <source>
        <strain evidence="8">AP13</strain>
    </source>
</reference>
<dbReference type="PANTHER" id="PTHR10353:SF326">
    <property type="entry name" value="4-HYDROXY-7-METHOXY-3-OXO-3,4-DIHYDRO-2H-1,4-BENZOXAZIN-2-YL GLUCOSIDE BETA-D-GLUCOSIDASE 1, CHLOROPLASTIC"/>
    <property type="match status" value="1"/>
</dbReference>
<dbReference type="Pfam" id="PF00232">
    <property type="entry name" value="Glyco_hydro_1"/>
    <property type="match status" value="1"/>
</dbReference>
<dbReference type="GO" id="GO:0005975">
    <property type="term" value="P:carbohydrate metabolic process"/>
    <property type="evidence" value="ECO:0007669"/>
    <property type="project" value="InterPro"/>
</dbReference>
<protein>
    <submittedName>
        <fullName evidence="8">Uncharacterized protein</fullName>
    </submittedName>
</protein>
<keyword evidence="3" id="KW-0150">Chloroplast</keyword>
<comment type="caution">
    <text evidence="8">The sequence shown here is derived from an EMBL/GenBank/DDBJ whole genome shotgun (WGS) entry which is preliminary data.</text>
</comment>
<comment type="subcellular location">
    <subcellularLocation>
        <location evidence="1">Plastid</location>
        <location evidence="1">Chloroplast</location>
    </subcellularLocation>
</comment>
<dbReference type="Gene3D" id="3.20.20.80">
    <property type="entry name" value="Glycosidases"/>
    <property type="match status" value="1"/>
</dbReference>
<dbReference type="SUPFAM" id="SSF51445">
    <property type="entry name" value="(Trans)glycosidases"/>
    <property type="match status" value="1"/>
</dbReference>
<organism evidence="8 9">
    <name type="scientific">Panicum virgatum</name>
    <name type="common">Blackwell switchgrass</name>
    <dbReference type="NCBI Taxonomy" id="38727"/>
    <lineage>
        <taxon>Eukaryota</taxon>
        <taxon>Viridiplantae</taxon>
        <taxon>Streptophyta</taxon>
        <taxon>Embryophyta</taxon>
        <taxon>Tracheophyta</taxon>
        <taxon>Spermatophyta</taxon>
        <taxon>Magnoliopsida</taxon>
        <taxon>Liliopsida</taxon>
        <taxon>Poales</taxon>
        <taxon>Poaceae</taxon>
        <taxon>PACMAD clade</taxon>
        <taxon>Panicoideae</taxon>
        <taxon>Panicodae</taxon>
        <taxon>Paniceae</taxon>
        <taxon>Panicinae</taxon>
        <taxon>Panicum</taxon>
        <taxon>Panicum sect. Hiantes</taxon>
    </lineage>
</organism>
<dbReference type="PANTHER" id="PTHR10353">
    <property type="entry name" value="GLYCOSYL HYDROLASE"/>
    <property type="match status" value="1"/>
</dbReference>
<keyword evidence="5" id="KW-0809">Transit peptide</keyword>
<evidence type="ECO:0000256" key="1">
    <source>
        <dbReference type="ARBA" id="ARBA00004229"/>
    </source>
</evidence>
<evidence type="ECO:0000256" key="6">
    <source>
        <dbReference type="ARBA" id="ARBA00023295"/>
    </source>
</evidence>
<evidence type="ECO:0000256" key="4">
    <source>
        <dbReference type="ARBA" id="ARBA00022640"/>
    </source>
</evidence>
<dbReference type="Proteomes" id="UP000823388">
    <property type="component" value="Chromosome 8N"/>
</dbReference>
<dbReference type="GO" id="GO:0008422">
    <property type="term" value="F:beta-glucosidase activity"/>
    <property type="evidence" value="ECO:0007669"/>
    <property type="project" value="TreeGrafter"/>
</dbReference>
<dbReference type="InterPro" id="IPR017853">
    <property type="entry name" value="GH"/>
</dbReference>